<name>A0A7V4FJR4_FERPE</name>
<reference evidence="2" key="1">
    <citation type="journal article" date="2020" name="mSystems">
        <title>Genome- and Community-Level Interaction Insights into Carbon Utilization and Element Cycling Functions of Hydrothermarchaeota in Hydrothermal Sediment.</title>
        <authorList>
            <person name="Zhou Z."/>
            <person name="Liu Y."/>
            <person name="Xu W."/>
            <person name="Pan J."/>
            <person name="Luo Z.H."/>
            <person name="Li M."/>
        </authorList>
    </citation>
    <scope>NUCLEOTIDE SEQUENCE [LARGE SCALE GENOMIC DNA]</scope>
    <source>
        <strain evidence="2">SpSt-640</strain>
    </source>
</reference>
<organism evidence="2">
    <name type="scientific">Fervidobacterium pennivorans</name>
    <dbReference type="NCBI Taxonomy" id="93466"/>
    <lineage>
        <taxon>Bacteria</taxon>
        <taxon>Thermotogati</taxon>
        <taxon>Thermotogota</taxon>
        <taxon>Thermotogae</taxon>
        <taxon>Thermotogales</taxon>
        <taxon>Fervidobacteriaceae</taxon>
        <taxon>Fervidobacterium</taxon>
    </lineage>
</organism>
<dbReference type="InterPro" id="IPR040836">
    <property type="entry name" value="SAVED"/>
</dbReference>
<sequence length="533" mass="60876">MFGKYDIINIRIIKITSNYSYTLRTLISASWEDSVVAYSNLLKNDVLKYLDFVKKGEISLGEIPVDLSRLDKDIPQRKLIVYEIFKFLLSQNYKEHAINLLITEYGSLGLKKEEAYLLVWSKFVEVKFPVVEADKVTLARCLVFKVDFSFSNNPEVSDILAVLEKKINAKISVLFDRGFVGESFELAVAVGRLVDHIPENLAFTGRVAEDGKILKVENFDEKLAYCNKNNIGLISYINVSYIREIIDFLNEKEFHIPILLRFSSKPQDIESLWKRLKERVLAFSGKDCESNCNLFERIYRAPLTYSVNRELSEDEFYEHIEKSYGIIRNVIDNSGIPHIAINGPAAFALGLGIALGAKDKLVVYHYQGDYFPVLNLTTEQNLRLIKTVTRSKEMLQELTYEVLEYSTNKRKAILAIELASHKLLSSVKEYAKENISDGFIIHVMPKNMEASGNIPLGDWKKIISELFSITQIVRTDFYYDELHIFLSCPVPIAFGFGMALGDFVPGKIYNYFKGGKTKKAGYVPVLDINEILR</sequence>
<dbReference type="AlphaFoldDB" id="A0A7V4FJR4"/>
<feature type="domain" description="SMODS-associated and fused to various effectors" evidence="1">
    <location>
        <begin position="396"/>
        <end position="528"/>
    </location>
</feature>
<gene>
    <name evidence="2" type="ORF">ENU12_08855</name>
</gene>
<comment type="caution">
    <text evidence="2">The sequence shown here is derived from an EMBL/GenBank/DDBJ whole genome shotgun (WGS) entry which is preliminary data.</text>
</comment>
<dbReference type="NCBIfam" id="NF033611">
    <property type="entry name" value="SAVED"/>
    <property type="match status" value="1"/>
</dbReference>
<proteinExistence type="predicted"/>
<evidence type="ECO:0000259" key="1">
    <source>
        <dbReference type="Pfam" id="PF18145"/>
    </source>
</evidence>
<protein>
    <submittedName>
        <fullName evidence="2">SAVED domain-containing protein</fullName>
    </submittedName>
</protein>
<accession>A0A7V4FJR4</accession>
<dbReference type="EMBL" id="DTBH01000181">
    <property type="protein sequence ID" value="HGQ77985.1"/>
    <property type="molecule type" value="Genomic_DNA"/>
</dbReference>
<dbReference type="Pfam" id="PF18145">
    <property type="entry name" value="SAVED"/>
    <property type="match status" value="1"/>
</dbReference>
<evidence type="ECO:0000313" key="2">
    <source>
        <dbReference type="EMBL" id="HGQ77985.1"/>
    </source>
</evidence>